<feature type="transmembrane region" description="Helical" evidence="1">
    <location>
        <begin position="113"/>
        <end position="136"/>
    </location>
</feature>
<organism evidence="2 3">
    <name type="scientific">Acinetobacter venetianus</name>
    <dbReference type="NCBI Taxonomy" id="52133"/>
    <lineage>
        <taxon>Bacteria</taxon>
        <taxon>Pseudomonadati</taxon>
        <taxon>Pseudomonadota</taxon>
        <taxon>Gammaproteobacteria</taxon>
        <taxon>Moraxellales</taxon>
        <taxon>Moraxellaceae</taxon>
        <taxon>Acinetobacter</taxon>
    </lineage>
</organism>
<sequence length="150" mass="17395">MISLRLYYVWFFIICLLATLIAGILAAILPNSVGGVLTAIPYLIAIIFVLFRFLKKQRRAPTPQEKKRLTLGFTLIFWGYNACGLLLGLFIFARKDPEIWQNFLLYLKQPAFLLTVLAIWFVIALPLFLITFWFYGPQAQRMANKMFNTH</sequence>
<evidence type="ECO:0000256" key="1">
    <source>
        <dbReference type="SAM" id="Phobius"/>
    </source>
</evidence>
<protein>
    <recommendedName>
        <fullName evidence="4">Transmembrane protein</fullName>
    </recommendedName>
</protein>
<keyword evidence="1" id="KW-0472">Membrane</keyword>
<dbReference type="InterPro" id="IPR047730">
    <property type="entry name" value="ABZJ_00895-like"/>
</dbReference>
<dbReference type="Proteomes" id="UP000075544">
    <property type="component" value="Unassembled WGS sequence"/>
</dbReference>
<evidence type="ECO:0000313" key="3">
    <source>
        <dbReference type="Proteomes" id="UP000075544"/>
    </source>
</evidence>
<keyword evidence="1" id="KW-0812">Transmembrane</keyword>
<evidence type="ECO:0008006" key="4">
    <source>
        <dbReference type="Google" id="ProtNLM"/>
    </source>
</evidence>
<dbReference type="RefSeq" id="WP_061525526.1">
    <property type="nucleotide sequence ID" value="NZ_JRHX01000087.1"/>
</dbReference>
<dbReference type="NCBIfam" id="NF038216">
    <property type="entry name" value="ABZJ_00895_fam"/>
    <property type="match status" value="1"/>
</dbReference>
<reference evidence="2 3" key="1">
    <citation type="journal article" date="2016" name="Sci. Rep.">
        <title>Genomic and phenotypic characterization of the species Acinetobacter venetianus.</title>
        <authorList>
            <person name="Fondi M."/>
            <person name="Maida I."/>
            <person name="Perrin E."/>
            <person name="Orlandini V."/>
            <person name="La Torre L."/>
            <person name="Bosi E."/>
            <person name="Negroni A."/>
            <person name="Zanaroli G."/>
            <person name="Fava F."/>
            <person name="Decorosi F."/>
            <person name="Giovannetti L."/>
            <person name="Viti C."/>
            <person name="Vaneechoutte M."/>
            <person name="Dijkshoorn L."/>
            <person name="Fani R."/>
        </authorList>
    </citation>
    <scope>NUCLEOTIDE SEQUENCE [LARGE SCALE GENOMIC DNA]</scope>
    <source>
        <strain evidence="2 3">LUH13518</strain>
    </source>
</reference>
<feature type="transmembrane region" description="Helical" evidence="1">
    <location>
        <begin position="75"/>
        <end position="93"/>
    </location>
</feature>
<feature type="transmembrane region" description="Helical" evidence="1">
    <location>
        <begin position="35"/>
        <end position="54"/>
    </location>
</feature>
<dbReference type="EMBL" id="JRHX01000087">
    <property type="protein sequence ID" value="KXZ68822.1"/>
    <property type="molecule type" value="Genomic_DNA"/>
</dbReference>
<accession>A0A150HQF4</accession>
<proteinExistence type="predicted"/>
<name>A0A150HQF4_9GAMM</name>
<dbReference type="AlphaFoldDB" id="A0A150HQF4"/>
<evidence type="ECO:0000313" key="2">
    <source>
        <dbReference type="EMBL" id="KXZ68822.1"/>
    </source>
</evidence>
<gene>
    <name evidence="2" type="ORF">AVENLUH13518_02983</name>
</gene>
<dbReference type="PATRIC" id="fig|52133.19.peg.3028"/>
<feature type="transmembrane region" description="Helical" evidence="1">
    <location>
        <begin position="7"/>
        <end position="29"/>
    </location>
</feature>
<comment type="caution">
    <text evidence="2">The sequence shown here is derived from an EMBL/GenBank/DDBJ whole genome shotgun (WGS) entry which is preliminary data.</text>
</comment>
<keyword evidence="1" id="KW-1133">Transmembrane helix</keyword>